<dbReference type="GO" id="GO:0005085">
    <property type="term" value="F:guanyl-nucleotide exchange factor activity"/>
    <property type="evidence" value="ECO:0007669"/>
    <property type="project" value="InterPro"/>
</dbReference>
<dbReference type="InterPro" id="IPR000219">
    <property type="entry name" value="DH_dom"/>
</dbReference>
<evidence type="ECO:0000313" key="5">
    <source>
        <dbReference type="Proteomes" id="UP000054107"/>
    </source>
</evidence>
<evidence type="ECO:0000313" key="4">
    <source>
        <dbReference type="EMBL" id="CEP18404.1"/>
    </source>
</evidence>
<dbReference type="EMBL" id="LN733835">
    <property type="protein sequence ID" value="CEP18404.1"/>
    <property type="molecule type" value="Genomic_DNA"/>
</dbReference>
<dbReference type="STRING" id="35722.A0A0B7NTU1"/>
<dbReference type="SUPFAM" id="SSF48065">
    <property type="entry name" value="DBL homology domain (DH-domain)"/>
    <property type="match status" value="1"/>
</dbReference>
<feature type="transmembrane region" description="Helical" evidence="2">
    <location>
        <begin position="513"/>
        <end position="533"/>
    </location>
</feature>
<dbReference type="InterPro" id="IPR035899">
    <property type="entry name" value="DBL_dom_sf"/>
</dbReference>
<dbReference type="Proteomes" id="UP000054107">
    <property type="component" value="Unassembled WGS sequence"/>
</dbReference>
<feature type="region of interest" description="Disordered" evidence="1">
    <location>
        <begin position="150"/>
        <end position="172"/>
    </location>
</feature>
<dbReference type="InterPro" id="IPR051092">
    <property type="entry name" value="FYVE_RhoGEF_PH"/>
</dbReference>
<gene>
    <name evidence="4" type="primary">PARPA_12708.1 scaffold 45468</name>
</gene>
<organism evidence="4 5">
    <name type="scientific">Parasitella parasitica</name>
    <dbReference type="NCBI Taxonomy" id="35722"/>
    <lineage>
        <taxon>Eukaryota</taxon>
        <taxon>Fungi</taxon>
        <taxon>Fungi incertae sedis</taxon>
        <taxon>Mucoromycota</taxon>
        <taxon>Mucoromycotina</taxon>
        <taxon>Mucoromycetes</taxon>
        <taxon>Mucorales</taxon>
        <taxon>Mucorineae</taxon>
        <taxon>Mucoraceae</taxon>
        <taxon>Parasitella</taxon>
    </lineage>
</organism>
<keyword evidence="5" id="KW-1185">Reference proteome</keyword>
<dbReference type="PANTHER" id="PTHR12673">
    <property type="entry name" value="FACIOGENITAL DYSPLASIA PROTEIN"/>
    <property type="match status" value="1"/>
</dbReference>
<dbReference type="Pfam" id="PF00621">
    <property type="entry name" value="RhoGEF"/>
    <property type="match status" value="1"/>
</dbReference>
<evidence type="ECO:0000256" key="2">
    <source>
        <dbReference type="SAM" id="Phobius"/>
    </source>
</evidence>
<evidence type="ECO:0000259" key="3">
    <source>
        <dbReference type="PROSITE" id="PS50010"/>
    </source>
</evidence>
<reference evidence="4 5" key="1">
    <citation type="submission" date="2014-09" db="EMBL/GenBank/DDBJ databases">
        <authorList>
            <person name="Ellenberger Sabrina"/>
        </authorList>
    </citation>
    <scope>NUCLEOTIDE SEQUENCE [LARGE SCALE GENOMIC DNA]</scope>
    <source>
        <strain evidence="4 5">CBS 412.66</strain>
    </source>
</reference>
<accession>A0A0B7NTU1</accession>
<evidence type="ECO:0000256" key="1">
    <source>
        <dbReference type="SAM" id="MobiDB-lite"/>
    </source>
</evidence>
<dbReference type="PROSITE" id="PS50010">
    <property type="entry name" value="DH_2"/>
    <property type="match status" value="1"/>
</dbReference>
<feature type="domain" description="DH" evidence="3">
    <location>
        <begin position="318"/>
        <end position="504"/>
    </location>
</feature>
<dbReference type="GO" id="GO:0005737">
    <property type="term" value="C:cytoplasm"/>
    <property type="evidence" value="ECO:0007669"/>
    <property type="project" value="TreeGrafter"/>
</dbReference>
<feature type="compositionally biased region" description="Low complexity" evidence="1">
    <location>
        <begin position="150"/>
        <end position="166"/>
    </location>
</feature>
<dbReference type="SMART" id="SM00325">
    <property type="entry name" value="RhoGEF"/>
    <property type="match status" value="1"/>
</dbReference>
<keyword evidence="2" id="KW-1133">Transmembrane helix</keyword>
<dbReference type="OrthoDB" id="660555at2759"/>
<name>A0A0B7NTU1_9FUNG</name>
<dbReference type="AlphaFoldDB" id="A0A0B7NTU1"/>
<protein>
    <recommendedName>
        <fullName evidence="3">DH domain-containing protein</fullName>
    </recommendedName>
</protein>
<keyword evidence="2" id="KW-0472">Membrane</keyword>
<dbReference type="PANTHER" id="PTHR12673:SF263">
    <property type="entry name" value="PLECKSTRIN DOMAIN-CONTAINING PROTEIN"/>
    <property type="match status" value="1"/>
</dbReference>
<dbReference type="InterPro" id="IPR001331">
    <property type="entry name" value="GDS_CDC24_CS"/>
</dbReference>
<dbReference type="GO" id="GO:0035556">
    <property type="term" value="P:intracellular signal transduction"/>
    <property type="evidence" value="ECO:0007669"/>
    <property type="project" value="InterPro"/>
</dbReference>
<keyword evidence="2" id="KW-0812">Transmembrane</keyword>
<proteinExistence type="predicted"/>
<sequence>MGFSSSQLVALKNGSKAIIDKLSLTYTDDNRRECKPAPYHSKPNVAIEQRKNLQAACVDKELTTITTPSTAPVVDYTEEKKLCPNCLLLHQHASSQSLPHIHINDNYITAMKEANIKRQYEKTKPNPISTPVTPIQSTFNGNGRFNLTYSKSSASSNSHSSSSSSGSEEEGAITPSACTSEQWISVDYRGKCVPGNKSQEYRTIVEMQVESSPSFFVEDYNASPCSSTSAPFALISYSTAGKGSLDRSHSQGSCISPSSLENLSSQSIFGKSAFYKKESKAIRKWHLAVERLAMQRRVATSLHEQTKNIKLNGKDSTIARFITNELYSTEKSYYQFLLFIRSNYMEPMQTASQSRNPMVKPTDVHVLFYHLPDLISMSEKLVGKLEIHATDDISGTAVGQILKEMQDDFAVFLKYAIHYQGHIKDIRRASSTGYAIKIDRKFKNCRKENNRLGLADYLIAPFQRVPRYELLLKELLKHTNASSSHDLVEAKNVISSLASTMNMQQDFIFCKVFYLYGLFTPPTTVIFAPLVVFGPSLRYGKNRPSFKAGYSSLCEVANLFRSNMRRIVYSV</sequence>
<dbReference type="PROSITE" id="PS00741">
    <property type="entry name" value="DH_1"/>
    <property type="match status" value="1"/>
</dbReference>
<dbReference type="Gene3D" id="1.20.900.10">
    <property type="entry name" value="Dbl homology (DH) domain"/>
    <property type="match status" value="1"/>
</dbReference>